<organism evidence="1">
    <name type="scientific">Micromonospora sp. CCTCC AA 2012012</name>
    <dbReference type="NCBI Taxonomy" id="3111921"/>
    <lineage>
        <taxon>Bacteria</taxon>
        <taxon>Bacillati</taxon>
        <taxon>Actinomycetota</taxon>
        <taxon>Actinomycetes</taxon>
        <taxon>Micromonosporales</taxon>
        <taxon>Micromonosporaceae</taxon>
        <taxon>Micromonospora</taxon>
    </lineage>
</organism>
<evidence type="ECO:0000313" key="1">
    <source>
        <dbReference type="EMBL" id="XBP95139.1"/>
    </source>
</evidence>
<dbReference type="RefSeq" id="WP_350935664.1">
    <property type="nucleotide sequence ID" value="NZ_CP157762.1"/>
</dbReference>
<sequence length="294" mass="31656">MTDQDGRPVRVDRWAAFHVNAQGLGQEPFPVAFSLVSAGGLHTIRAAAASAAELADVLAALGQEYAVVLNVGTNSFLDEDWAQWPLARIARAQGVTATAYDIRWSASRHWSDDLLVLPWTEMDRLFAGWSCHDIEILDAPGPLSPGQADEVALAVNSHDQTTAMVPDVPGATLYFSGHDDCYVHLETTDPTGPVRMLARLLALKAGVVLLGEDEETEAVTVAEPPRDLLARLLTGGEHWVGRAARTSPTELTVSLAVTGCAWRLADPVPERLPYRLVLDLPGGTWVALEPGRSD</sequence>
<evidence type="ECO:0000313" key="2">
    <source>
        <dbReference type="EMBL" id="XCH75842.1"/>
    </source>
</evidence>
<name>A0AAU7MCG8_9ACTN</name>
<proteinExistence type="predicted"/>
<gene>
    <name evidence="2" type="ORF">ABUL08_07075</name>
    <name evidence="1" type="ORF">VK199_07030</name>
</gene>
<dbReference type="AlphaFoldDB" id="A0AAU7MCG8"/>
<dbReference type="EMBL" id="CP157762">
    <property type="protein sequence ID" value="XBP95139.1"/>
    <property type="molecule type" value="Genomic_DNA"/>
</dbReference>
<reference evidence="2" key="2">
    <citation type="submission" date="2024-06" db="EMBL/GenBank/DDBJ databases">
        <title>Micromonospora mangrovi CCTCC AA 2012012 genome sequences.</title>
        <authorList>
            <person name="Gao J."/>
        </authorList>
    </citation>
    <scope>NUCLEOTIDE SEQUENCE</scope>
    <source>
        <strain evidence="2">CCTCC AA 2012012</strain>
    </source>
</reference>
<reference evidence="1" key="1">
    <citation type="submission" date="2024-01" db="EMBL/GenBank/DDBJ databases">
        <title>The genome sequence of Micromonospora mangrovi CCTCC AA 2012012.</title>
        <authorList>
            <person name="Gao J."/>
        </authorList>
    </citation>
    <scope>NUCLEOTIDE SEQUENCE</scope>
    <source>
        <strain evidence="1">CCTCC AA 2012012</strain>
    </source>
</reference>
<dbReference type="EMBL" id="CP159342">
    <property type="protein sequence ID" value="XCH75842.1"/>
    <property type="molecule type" value="Genomic_DNA"/>
</dbReference>
<protein>
    <submittedName>
        <fullName evidence="1">Uncharacterized protein</fullName>
    </submittedName>
</protein>
<accession>A0AAU7MCG8</accession>